<protein>
    <submittedName>
        <fullName evidence="2">Uncharacterized protein</fullName>
    </submittedName>
</protein>
<dbReference type="PANTHER" id="PTHR12448:SF0">
    <property type="entry name" value="ATP SYNTHASE SUBUNIT EPSILON, MITOCHONDRIAL"/>
    <property type="match status" value="1"/>
</dbReference>
<dbReference type="GO" id="GO:0046933">
    <property type="term" value="F:proton-transporting ATP synthase activity, rotational mechanism"/>
    <property type="evidence" value="ECO:0007669"/>
    <property type="project" value="InterPro"/>
</dbReference>
<dbReference type="GO" id="GO:0045259">
    <property type="term" value="C:proton-transporting ATP synthase complex"/>
    <property type="evidence" value="ECO:0007669"/>
    <property type="project" value="InterPro"/>
</dbReference>
<reference evidence="2 3" key="1">
    <citation type="submission" date="2020-07" db="EMBL/GenBank/DDBJ databases">
        <title>The yeast mating-type switching endonuclease HO is a domesticated member of an unorthodox homing genetic element family.</title>
        <authorList>
            <person name="Coughlan A.Y."/>
            <person name="Lombardi L."/>
            <person name="Braun-Galleani S."/>
            <person name="Martos A.R."/>
            <person name="Galeote V."/>
            <person name="Bigey F."/>
            <person name="Dequin S."/>
            <person name="Byrne K.P."/>
            <person name="Wolfe K.H."/>
        </authorList>
    </citation>
    <scope>NUCLEOTIDE SEQUENCE [LARGE SCALE GENOMIC DNA]</scope>
    <source>
        <strain evidence="2 3">NRRL Y-6702</strain>
    </source>
</reference>
<name>A0A7H9B764_ZYGMR</name>
<comment type="similarity">
    <text evidence="1">Belongs to the eukaryotic ATPase epsilon family.</text>
</comment>
<dbReference type="Proteomes" id="UP000509704">
    <property type="component" value="Chromosome 7"/>
</dbReference>
<gene>
    <name evidence="2" type="ORF">HG535_0G03100</name>
</gene>
<sequence>MSSWRKAGLTYNSYLSVAAKVIRSALKPELQTAAVMNRSKSEGRYVKYENGSAVTDSAPLNDK</sequence>
<dbReference type="RefSeq" id="XP_037146152.1">
    <property type="nucleotide sequence ID" value="XM_037290257.1"/>
</dbReference>
<dbReference type="Gene3D" id="1.10.1620.20">
    <property type="entry name" value="ATP synthase, F1 complex, epsilon subunit superfamily, mitochondrial"/>
    <property type="match status" value="1"/>
</dbReference>
<evidence type="ECO:0000313" key="2">
    <source>
        <dbReference type="EMBL" id="QLG74427.1"/>
    </source>
</evidence>
<proteinExistence type="inferred from homology"/>
<evidence type="ECO:0000256" key="1">
    <source>
        <dbReference type="ARBA" id="ARBA00009502"/>
    </source>
</evidence>
<dbReference type="KEGG" id="zmk:HG535_0G03100"/>
<dbReference type="GO" id="GO:0005743">
    <property type="term" value="C:mitochondrial inner membrane"/>
    <property type="evidence" value="ECO:0007669"/>
    <property type="project" value="InterPro"/>
</dbReference>
<dbReference type="SUPFAM" id="SSF48690">
    <property type="entry name" value="Epsilon subunit of mitochondrial F1F0-ATP synthase"/>
    <property type="match status" value="1"/>
</dbReference>
<dbReference type="PANTHER" id="PTHR12448">
    <property type="entry name" value="ATP SYNTHASE EPSILON CHAIN, MITOCHONDRIAL"/>
    <property type="match status" value="1"/>
</dbReference>
<dbReference type="InterPro" id="IPR036742">
    <property type="entry name" value="ATP_synth_F1_esu_sf_mt"/>
</dbReference>
<dbReference type="InterPro" id="IPR006721">
    <property type="entry name" value="ATP_synth_F1_esu_mt"/>
</dbReference>
<keyword evidence="3" id="KW-1185">Reference proteome</keyword>
<dbReference type="OrthoDB" id="269124at2759"/>
<accession>A0A7H9B764</accession>
<dbReference type="AlphaFoldDB" id="A0A7H9B764"/>
<dbReference type="CDD" id="cd12153">
    <property type="entry name" value="F1-ATPase_epsilon"/>
    <property type="match status" value="1"/>
</dbReference>
<evidence type="ECO:0000313" key="3">
    <source>
        <dbReference type="Proteomes" id="UP000509704"/>
    </source>
</evidence>
<dbReference type="Pfam" id="PF04627">
    <property type="entry name" value="ATP-synt_Eps"/>
    <property type="match status" value="1"/>
</dbReference>
<dbReference type="GO" id="GO:0042776">
    <property type="term" value="P:proton motive force-driven mitochondrial ATP synthesis"/>
    <property type="evidence" value="ECO:0007669"/>
    <property type="project" value="TreeGrafter"/>
</dbReference>
<dbReference type="GeneID" id="59238210"/>
<organism evidence="2 3">
    <name type="scientific">Zygotorulaspora mrakii</name>
    <name type="common">Zygosaccharomyces mrakii</name>
    <dbReference type="NCBI Taxonomy" id="42260"/>
    <lineage>
        <taxon>Eukaryota</taxon>
        <taxon>Fungi</taxon>
        <taxon>Dikarya</taxon>
        <taxon>Ascomycota</taxon>
        <taxon>Saccharomycotina</taxon>
        <taxon>Saccharomycetes</taxon>
        <taxon>Saccharomycetales</taxon>
        <taxon>Saccharomycetaceae</taxon>
        <taxon>Zygotorulaspora</taxon>
    </lineage>
</organism>
<dbReference type="EMBL" id="CP058610">
    <property type="protein sequence ID" value="QLG74427.1"/>
    <property type="molecule type" value="Genomic_DNA"/>
</dbReference>